<dbReference type="HOGENOM" id="CLU_030130_6_0_1"/>
<dbReference type="EC" id="3.5.5.1" evidence="4"/>
<evidence type="ECO:0000313" key="8">
    <source>
        <dbReference type="Proteomes" id="UP000005206"/>
    </source>
</evidence>
<dbReference type="eggNOG" id="KOG0805">
    <property type="taxonomic scope" value="Eukaryota"/>
</dbReference>
<evidence type="ECO:0000256" key="2">
    <source>
        <dbReference type="ARBA" id="ARBA00022801"/>
    </source>
</evidence>
<reference evidence="7 8" key="1">
    <citation type="journal article" date="2009" name="PLoS Genet.">
        <title>The genome of Nectria haematococca: contribution of supernumerary chromosomes to gene expansion.</title>
        <authorList>
            <person name="Coleman J.J."/>
            <person name="Rounsley S.D."/>
            <person name="Rodriguez-Carres M."/>
            <person name="Kuo A."/>
            <person name="Wasmann C.C."/>
            <person name="Grimwood J."/>
            <person name="Schmutz J."/>
            <person name="Taga M."/>
            <person name="White G.J."/>
            <person name="Zhou S."/>
            <person name="Schwartz D.C."/>
            <person name="Freitag M."/>
            <person name="Ma L.J."/>
            <person name="Danchin E.G."/>
            <person name="Henrissat B."/>
            <person name="Coutinho P.M."/>
            <person name="Nelson D.R."/>
            <person name="Straney D."/>
            <person name="Napoli C.A."/>
            <person name="Barker B.M."/>
            <person name="Gribskov M."/>
            <person name="Rep M."/>
            <person name="Kroken S."/>
            <person name="Molnar I."/>
            <person name="Rensing C."/>
            <person name="Kennell J.C."/>
            <person name="Zamora J."/>
            <person name="Farman M.L."/>
            <person name="Selker E.U."/>
            <person name="Salamov A."/>
            <person name="Shapiro H."/>
            <person name="Pangilinan J."/>
            <person name="Lindquist E."/>
            <person name="Lamers C."/>
            <person name="Grigoriev I.V."/>
            <person name="Geiser D.M."/>
            <person name="Covert S.F."/>
            <person name="Temporini E."/>
            <person name="Vanetten H.D."/>
        </authorList>
    </citation>
    <scope>NUCLEOTIDE SEQUENCE [LARGE SCALE GENOMIC DNA]</scope>
    <source>
        <strain evidence="8">ATCC MYA-4622 / CBS 123669 / FGSC 9596 / NRRL 45880 / 77-13-4</strain>
    </source>
</reference>
<dbReference type="PROSITE" id="PS50263">
    <property type="entry name" value="CN_HYDROLASE"/>
    <property type="match status" value="1"/>
</dbReference>
<comment type="similarity">
    <text evidence="1">Belongs to the carbon-nitrogen hydrolase superfamily. Nitrilase family.</text>
</comment>
<evidence type="ECO:0000256" key="3">
    <source>
        <dbReference type="ARBA" id="ARBA00036406"/>
    </source>
</evidence>
<evidence type="ECO:0000259" key="6">
    <source>
        <dbReference type="PROSITE" id="PS50263"/>
    </source>
</evidence>
<keyword evidence="8" id="KW-1185">Reference proteome</keyword>
<organism evidence="7 8">
    <name type="scientific">Fusarium vanettenii (strain ATCC MYA-4622 / CBS 123669 / FGSC 9596 / NRRL 45880 / 77-13-4)</name>
    <name type="common">Fusarium solani subsp. pisi</name>
    <dbReference type="NCBI Taxonomy" id="660122"/>
    <lineage>
        <taxon>Eukaryota</taxon>
        <taxon>Fungi</taxon>
        <taxon>Dikarya</taxon>
        <taxon>Ascomycota</taxon>
        <taxon>Pezizomycotina</taxon>
        <taxon>Sordariomycetes</taxon>
        <taxon>Hypocreomycetidae</taxon>
        <taxon>Hypocreales</taxon>
        <taxon>Nectriaceae</taxon>
        <taxon>Fusarium</taxon>
        <taxon>Fusarium solani species complex</taxon>
        <taxon>Fusarium vanettenii</taxon>
    </lineage>
</organism>
<dbReference type="PROSITE" id="PS00920">
    <property type="entry name" value="NITRIL_CHT_1"/>
    <property type="match status" value="1"/>
</dbReference>
<dbReference type="CDD" id="cd07564">
    <property type="entry name" value="nitrilases_CHs"/>
    <property type="match status" value="1"/>
</dbReference>
<evidence type="ECO:0000313" key="7">
    <source>
        <dbReference type="EMBL" id="EEU33552.1"/>
    </source>
</evidence>
<dbReference type="EMBL" id="GG699023">
    <property type="protein sequence ID" value="EEU33552.1"/>
    <property type="molecule type" value="Genomic_DNA"/>
</dbReference>
<dbReference type="OMA" id="LHCTAVC"/>
<dbReference type="KEGG" id="nhe:NECHADRAFT_98426"/>
<evidence type="ECO:0000256" key="4">
    <source>
        <dbReference type="ARBA" id="ARBA00039045"/>
    </source>
</evidence>
<accession>C7ZR10</accession>
<dbReference type="InterPro" id="IPR000132">
    <property type="entry name" value="Nitrilase/CN_hydratase_CS"/>
</dbReference>
<dbReference type="GeneID" id="9666782"/>
<dbReference type="PANTHER" id="PTHR46044">
    <property type="entry name" value="NITRILASE"/>
    <property type="match status" value="1"/>
</dbReference>
<dbReference type="Pfam" id="PF00795">
    <property type="entry name" value="CN_hydrolase"/>
    <property type="match status" value="1"/>
</dbReference>
<dbReference type="InterPro" id="IPR044149">
    <property type="entry name" value="Nitrilases_CHs"/>
</dbReference>
<sequence>MPASIRVAVTQVEPVYLDLAASVQKAVALIQEAAEHGAKLIAFPECWLPGYPAWIWARPVDFDLQTRYIYNSLSLDSEVMDLLKVTAKEYSIAIVLGFSEQSRTYSIYISQAILSPQGEVLMHRRKIKPTHMERTLFGDGSDASHVLNNVVEIDFGPDYGKIKVGCLACWEHTQPLLKYHSISQGEAIHISMWPPVDPSTGVDHPGLWSMTADGCQTLSQTYAIESSAYVLHSTSVCGPRGIETMKTQEGLSCRQPGGGHSCVIGPDGRRLTNPLEGSPGKEGVVYADLDLTKVVGSWISLGITAGRICCGWVSIDSTREMSLQSGMCQMNRRTWRTDWWRDGPIFRT</sequence>
<dbReference type="AlphaFoldDB" id="C7ZR10"/>
<dbReference type="SUPFAM" id="SSF56317">
    <property type="entry name" value="Carbon-nitrogen hydrolase"/>
    <property type="match status" value="1"/>
</dbReference>
<gene>
    <name evidence="7" type="ORF">NECHADRAFT_98426</name>
</gene>
<dbReference type="OrthoDB" id="10250282at2759"/>
<dbReference type="RefSeq" id="XP_003039265.1">
    <property type="nucleotide sequence ID" value="XM_003039219.1"/>
</dbReference>
<dbReference type="VEuPathDB" id="FungiDB:NECHADRAFT_98426"/>
<dbReference type="STRING" id="660122.C7ZR10"/>
<protein>
    <recommendedName>
        <fullName evidence="4">nitrilase</fullName>
        <ecNumber evidence="4">3.5.5.1</ecNumber>
    </recommendedName>
</protein>
<evidence type="ECO:0000256" key="5">
    <source>
        <dbReference type="PROSITE-ProRule" id="PRU10139"/>
    </source>
</evidence>
<dbReference type="Gene3D" id="3.60.110.10">
    <property type="entry name" value="Carbon-nitrogen hydrolase"/>
    <property type="match status" value="1"/>
</dbReference>
<comment type="catalytic activity">
    <reaction evidence="3">
        <text>a nitrile + 2 H2O = a carboxylate + NH4(+)</text>
        <dbReference type="Rhea" id="RHEA:21724"/>
        <dbReference type="ChEBI" id="CHEBI:15377"/>
        <dbReference type="ChEBI" id="CHEBI:18379"/>
        <dbReference type="ChEBI" id="CHEBI:28938"/>
        <dbReference type="ChEBI" id="CHEBI:29067"/>
        <dbReference type="EC" id="3.5.5.1"/>
    </reaction>
</comment>
<keyword evidence="2" id="KW-0378">Hydrolase</keyword>
<feature type="active site" description="Proton acceptor" evidence="5">
    <location>
        <position position="45"/>
    </location>
</feature>
<dbReference type="PANTHER" id="PTHR46044:SF14">
    <property type="entry name" value="ARYLACETONITRILASE"/>
    <property type="match status" value="1"/>
</dbReference>
<dbReference type="GO" id="GO:0000257">
    <property type="term" value="F:nitrilase activity"/>
    <property type="evidence" value="ECO:0007669"/>
    <property type="project" value="UniProtKB-EC"/>
</dbReference>
<dbReference type="Proteomes" id="UP000005206">
    <property type="component" value="Unassembled WGS sequence"/>
</dbReference>
<dbReference type="InterPro" id="IPR036526">
    <property type="entry name" value="C-N_Hydrolase_sf"/>
</dbReference>
<name>C7ZR10_FUSV7</name>
<dbReference type="InterPro" id="IPR003010">
    <property type="entry name" value="C-N_Hydrolase"/>
</dbReference>
<feature type="domain" description="CN hydrolase" evidence="6">
    <location>
        <begin position="5"/>
        <end position="291"/>
    </location>
</feature>
<proteinExistence type="inferred from homology"/>
<evidence type="ECO:0000256" key="1">
    <source>
        <dbReference type="ARBA" id="ARBA00008129"/>
    </source>
</evidence>
<dbReference type="GO" id="GO:0016836">
    <property type="term" value="F:hydro-lyase activity"/>
    <property type="evidence" value="ECO:0007669"/>
    <property type="project" value="UniProtKB-ARBA"/>
</dbReference>
<dbReference type="InParanoid" id="C7ZR10"/>